<dbReference type="Pfam" id="PF08220">
    <property type="entry name" value="HTH_DeoR"/>
    <property type="match status" value="1"/>
</dbReference>
<dbReference type="eggNOG" id="COG1349">
    <property type="taxonomic scope" value="Bacteria"/>
</dbReference>
<dbReference type="HOGENOM" id="CLU_623949_0_0_4"/>
<dbReference type="KEGG" id="vei:Veis_3420"/>
<proteinExistence type="predicted"/>
<dbReference type="SUPFAM" id="SSF46785">
    <property type="entry name" value="Winged helix' DNA-binding domain"/>
    <property type="match status" value="1"/>
</dbReference>
<dbReference type="EMBL" id="CP000542">
    <property type="protein sequence ID" value="ABM59141.1"/>
    <property type="molecule type" value="Genomic_DNA"/>
</dbReference>
<dbReference type="PROSITE" id="PS51000">
    <property type="entry name" value="HTH_DEOR_2"/>
    <property type="match status" value="1"/>
</dbReference>
<name>A1WND4_VEREI</name>
<dbReference type="Proteomes" id="UP000000374">
    <property type="component" value="Chromosome"/>
</dbReference>
<dbReference type="InterPro" id="IPR037171">
    <property type="entry name" value="NagB/RpiA_transferase-like"/>
</dbReference>
<dbReference type="Pfam" id="PF00455">
    <property type="entry name" value="DeoRC"/>
    <property type="match status" value="1"/>
</dbReference>
<dbReference type="InterPro" id="IPR050313">
    <property type="entry name" value="Carb_Metab_HTH_regulators"/>
</dbReference>
<organism evidence="4 5">
    <name type="scientific">Verminephrobacter eiseniae (strain EF01-2)</name>
    <dbReference type="NCBI Taxonomy" id="391735"/>
    <lineage>
        <taxon>Bacteria</taxon>
        <taxon>Pseudomonadati</taxon>
        <taxon>Pseudomonadota</taxon>
        <taxon>Betaproteobacteria</taxon>
        <taxon>Burkholderiales</taxon>
        <taxon>Comamonadaceae</taxon>
        <taxon>Verminephrobacter</taxon>
    </lineage>
</organism>
<accession>A1WND4</accession>
<dbReference type="InterPro" id="IPR001034">
    <property type="entry name" value="DeoR_HTH"/>
</dbReference>
<evidence type="ECO:0000313" key="5">
    <source>
        <dbReference type="Proteomes" id="UP000000374"/>
    </source>
</evidence>
<dbReference type="Gene3D" id="1.10.10.10">
    <property type="entry name" value="Winged helix-like DNA-binding domain superfamily/Winged helix DNA-binding domain"/>
    <property type="match status" value="1"/>
</dbReference>
<dbReference type="STRING" id="391735.Veis_3420"/>
<dbReference type="PANTHER" id="PTHR30363:SF44">
    <property type="entry name" value="AGA OPERON TRANSCRIPTIONAL REPRESSOR-RELATED"/>
    <property type="match status" value="1"/>
</dbReference>
<dbReference type="AlphaFoldDB" id="A1WND4"/>
<evidence type="ECO:0000313" key="4">
    <source>
        <dbReference type="EMBL" id="ABM59141.1"/>
    </source>
</evidence>
<evidence type="ECO:0000259" key="3">
    <source>
        <dbReference type="PROSITE" id="PS51000"/>
    </source>
</evidence>
<dbReference type="PANTHER" id="PTHR30363">
    <property type="entry name" value="HTH-TYPE TRANSCRIPTIONAL REGULATOR SRLR-RELATED"/>
    <property type="match status" value="1"/>
</dbReference>
<protein>
    <submittedName>
        <fullName evidence="4">Regulatory protein, DeoR</fullName>
    </submittedName>
</protein>
<gene>
    <name evidence="4" type="ordered locus">Veis_3420</name>
</gene>
<feature type="domain" description="HTH deoR-type" evidence="3">
    <location>
        <begin position="177"/>
        <end position="232"/>
    </location>
</feature>
<keyword evidence="5" id="KW-1185">Reference proteome</keyword>
<dbReference type="InterPro" id="IPR036388">
    <property type="entry name" value="WH-like_DNA-bd_sf"/>
</dbReference>
<dbReference type="InterPro" id="IPR014036">
    <property type="entry name" value="DeoR-like_C"/>
</dbReference>
<dbReference type="SMART" id="SM01134">
    <property type="entry name" value="DeoRC"/>
    <property type="match status" value="1"/>
</dbReference>
<evidence type="ECO:0000256" key="2">
    <source>
        <dbReference type="ARBA" id="ARBA00023163"/>
    </source>
</evidence>
<keyword evidence="2" id="KW-0804">Transcription</keyword>
<reference evidence="5" key="1">
    <citation type="submission" date="2006-12" db="EMBL/GenBank/DDBJ databases">
        <title>Complete sequence of chromosome 1 of Verminephrobacter eiseniae EF01-2.</title>
        <authorList>
            <person name="Copeland A."/>
            <person name="Lucas S."/>
            <person name="Lapidus A."/>
            <person name="Barry K."/>
            <person name="Detter J.C."/>
            <person name="Glavina del Rio T."/>
            <person name="Dalin E."/>
            <person name="Tice H."/>
            <person name="Pitluck S."/>
            <person name="Chertkov O."/>
            <person name="Brettin T."/>
            <person name="Bruce D."/>
            <person name="Han C."/>
            <person name="Tapia R."/>
            <person name="Gilna P."/>
            <person name="Schmutz J."/>
            <person name="Larimer F."/>
            <person name="Land M."/>
            <person name="Hauser L."/>
            <person name="Kyrpides N."/>
            <person name="Kim E."/>
            <person name="Stahl D."/>
            <person name="Richardson P."/>
        </authorList>
    </citation>
    <scope>NUCLEOTIDE SEQUENCE [LARGE SCALE GENOMIC DNA]</scope>
    <source>
        <strain evidence="5">EF01-2</strain>
    </source>
</reference>
<dbReference type="GO" id="GO:0003700">
    <property type="term" value="F:DNA-binding transcription factor activity"/>
    <property type="evidence" value="ECO:0007669"/>
    <property type="project" value="InterPro"/>
</dbReference>
<dbReference type="SMART" id="SM00420">
    <property type="entry name" value="HTH_DEOR"/>
    <property type="match status" value="1"/>
</dbReference>
<keyword evidence="1" id="KW-0805">Transcription regulation</keyword>
<dbReference type="SUPFAM" id="SSF100950">
    <property type="entry name" value="NagB/RpiA/CoA transferase-like"/>
    <property type="match status" value="1"/>
</dbReference>
<sequence>MASADRHLIRDATLVSRHGSDVVGCAQPSERSARRIAQPIPSVLASDATPRCASMASADRQMIGDATPGAFACDHPLCGMSPGRGQKLSGHRLQIRNGCACRRMHRGRLGLWCSLRQRRRLAPCARPVPRSVRSVRSVLTPTASCLTRWLFTPTLSIGKRCLSNRKTGDMQDHGSSPLKRRLQIVDLARKSDAVKVEALSALFGVSTVTIRNDLNYLEQQGYVVRTFGRARYNPALLNAVPQPQESRATPAAPLLSLVAGAALHWIADGMALFLGGGALVHRLLPQLVGKPGLALTLHDLSMVATARQFLSCEIHVTGGAHSDDEPGLIGPAAELGLRSHPVDLCVIEVSGIDARGRILSQFAGAARLYAAAVGHCSKAISLARGLDAGAGFGHPVCGVGELDAFVVHHDIEAGVFDLLAEHQLRVDRKAGGVLEFRKA</sequence>
<dbReference type="InterPro" id="IPR036390">
    <property type="entry name" value="WH_DNA-bd_sf"/>
</dbReference>
<evidence type="ECO:0000256" key="1">
    <source>
        <dbReference type="ARBA" id="ARBA00023015"/>
    </source>
</evidence>